<dbReference type="Pfam" id="PF23572">
    <property type="entry name" value="GH3_C"/>
    <property type="match status" value="1"/>
</dbReference>
<evidence type="ECO:0000313" key="2">
    <source>
        <dbReference type="EMBL" id="KAG6376744.1"/>
    </source>
</evidence>
<dbReference type="AlphaFoldDB" id="A0A8I2YPU8"/>
<name>A0A8I2YPU8_9AGAM</name>
<organism evidence="2 3">
    <name type="scientific">Boletus reticuloceps</name>
    <dbReference type="NCBI Taxonomy" id="495285"/>
    <lineage>
        <taxon>Eukaryota</taxon>
        <taxon>Fungi</taxon>
        <taxon>Dikarya</taxon>
        <taxon>Basidiomycota</taxon>
        <taxon>Agaricomycotina</taxon>
        <taxon>Agaricomycetes</taxon>
        <taxon>Agaricomycetidae</taxon>
        <taxon>Boletales</taxon>
        <taxon>Boletineae</taxon>
        <taxon>Boletaceae</taxon>
        <taxon>Boletoideae</taxon>
        <taxon>Boletus</taxon>
    </lineage>
</organism>
<dbReference type="OrthoDB" id="2681592at2759"/>
<gene>
    <name evidence="2" type="ORF">JVT61DRAFT_1762</name>
</gene>
<accession>A0A8I2YPU8</accession>
<dbReference type="EMBL" id="JAGFBS010000011">
    <property type="protein sequence ID" value="KAG6376744.1"/>
    <property type="molecule type" value="Genomic_DNA"/>
</dbReference>
<comment type="caution">
    <text evidence="2">The sequence shown here is derived from an EMBL/GenBank/DDBJ whole genome shotgun (WGS) entry which is preliminary data.</text>
</comment>
<feature type="domain" description="GH3 C-terminal" evidence="1">
    <location>
        <begin position="52"/>
        <end position="115"/>
    </location>
</feature>
<dbReference type="InterPro" id="IPR055378">
    <property type="entry name" value="GH3_C"/>
</dbReference>
<reference evidence="2" key="1">
    <citation type="submission" date="2021-03" db="EMBL/GenBank/DDBJ databases">
        <title>Evolutionary innovations through gain and loss of genes in the ectomycorrhizal Boletales.</title>
        <authorList>
            <person name="Wu G."/>
            <person name="Miyauchi S."/>
            <person name="Morin E."/>
            <person name="Yang Z.-L."/>
            <person name="Xu J."/>
            <person name="Martin F.M."/>
        </authorList>
    </citation>
    <scope>NUCLEOTIDE SEQUENCE</scope>
    <source>
        <strain evidence="2">BR01</strain>
    </source>
</reference>
<keyword evidence="3" id="KW-1185">Reference proteome</keyword>
<evidence type="ECO:0000259" key="1">
    <source>
        <dbReference type="Pfam" id="PF23572"/>
    </source>
</evidence>
<sequence length="136" mass="15165">MTVIVDDRKMPCSLSFLVEIDGELCEIVPSCVKMTDIHFSPLLNDGTATSAHQAPARVEAALCSSNELVRRVMNSKRLASPTIHILKPGTFREYRALKIKAAITGTGQIKVPTVLWDHEIQEWMLQHVERVIVGQD</sequence>
<dbReference type="Proteomes" id="UP000683000">
    <property type="component" value="Unassembled WGS sequence"/>
</dbReference>
<proteinExistence type="predicted"/>
<protein>
    <recommendedName>
        <fullName evidence="1">GH3 C-terminal domain-containing protein</fullName>
    </recommendedName>
</protein>
<evidence type="ECO:0000313" key="3">
    <source>
        <dbReference type="Proteomes" id="UP000683000"/>
    </source>
</evidence>